<name>A0A085MML1_9BILA</name>
<evidence type="ECO:0000313" key="3">
    <source>
        <dbReference type="Proteomes" id="UP000030764"/>
    </source>
</evidence>
<evidence type="ECO:0000313" key="2">
    <source>
        <dbReference type="EMBL" id="KFD58457.1"/>
    </source>
</evidence>
<feature type="compositionally biased region" description="Polar residues" evidence="1">
    <location>
        <begin position="1"/>
        <end position="11"/>
    </location>
</feature>
<sequence length="112" mass="12843">MLNATTRQSRGQMLFAGGQNPESRNPDRKEQAIKPQDNERKAKQQSKQEYPTRNQYIVKFTMKGVLLKAQNANLRILLELIYGGLNQEKSLLHMKAKELDADVRPCFNPAQD</sequence>
<reference evidence="2 3" key="1">
    <citation type="journal article" date="2014" name="Nat. Genet.">
        <title>Genome and transcriptome of the porcine whipworm Trichuris suis.</title>
        <authorList>
            <person name="Jex A.R."/>
            <person name="Nejsum P."/>
            <person name="Schwarz E.M."/>
            <person name="Hu L."/>
            <person name="Young N.D."/>
            <person name="Hall R.S."/>
            <person name="Korhonen P.K."/>
            <person name="Liao S."/>
            <person name="Thamsborg S."/>
            <person name="Xia J."/>
            <person name="Xu P."/>
            <person name="Wang S."/>
            <person name="Scheerlinck J.P."/>
            <person name="Hofmann A."/>
            <person name="Sternberg P.W."/>
            <person name="Wang J."/>
            <person name="Gasser R.B."/>
        </authorList>
    </citation>
    <scope>NUCLEOTIDE SEQUENCE [LARGE SCALE GENOMIC DNA]</scope>
    <source>
        <strain evidence="2">DCEP-RM93M</strain>
    </source>
</reference>
<proteinExistence type="predicted"/>
<dbReference type="Proteomes" id="UP000030764">
    <property type="component" value="Unassembled WGS sequence"/>
</dbReference>
<dbReference type="AlphaFoldDB" id="A0A085MML1"/>
<feature type="region of interest" description="Disordered" evidence="1">
    <location>
        <begin position="1"/>
        <end position="52"/>
    </location>
</feature>
<keyword evidence="3" id="KW-1185">Reference proteome</keyword>
<gene>
    <name evidence="2" type="ORF">M513_00683</name>
</gene>
<protein>
    <submittedName>
        <fullName evidence="2">Uncharacterized protein</fullName>
    </submittedName>
</protein>
<organism evidence="2 3">
    <name type="scientific">Trichuris suis</name>
    <name type="common">pig whipworm</name>
    <dbReference type="NCBI Taxonomy" id="68888"/>
    <lineage>
        <taxon>Eukaryota</taxon>
        <taxon>Metazoa</taxon>
        <taxon>Ecdysozoa</taxon>
        <taxon>Nematoda</taxon>
        <taxon>Enoplea</taxon>
        <taxon>Dorylaimia</taxon>
        <taxon>Trichinellida</taxon>
        <taxon>Trichuridae</taxon>
        <taxon>Trichuris</taxon>
    </lineage>
</organism>
<accession>A0A085MML1</accession>
<evidence type="ECO:0000256" key="1">
    <source>
        <dbReference type="SAM" id="MobiDB-lite"/>
    </source>
</evidence>
<dbReference type="EMBL" id="KL363184">
    <property type="protein sequence ID" value="KFD58457.1"/>
    <property type="molecule type" value="Genomic_DNA"/>
</dbReference>
<feature type="compositionally biased region" description="Basic and acidic residues" evidence="1">
    <location>
        <begin position="24"/>
        <end position="42"/>
    </location>
</feature>